<feature type="transmembrane region" description="Helical" evidence="8">
    <location>
        <begin position="4465"/>
        <end position="4493"/>
    </location>
</feature>
<dbReference type="Pfam" id="PF02990">
    <property type="entry name" value="EMP70"/>
    <property type="match status" value="1"/>
</dbReference>
<comment type="subcellular location">
    <subcellularLocation>
        <location evidence="1">Membrane</location>
        <topology evidence="1">Multi-pass membrane protein</topology>
    </subcellularLocation>
</comment>
<feature type="compositionally biased region" description="Polar residues" evidence="7">
    <location>
        <begin position="1217"/>
        <end position="1231"/>
    </location>
</feature>
<feature type="compositionally biased region" description="Basic and acidic residues" evidence="7">
    <location>
        <begin position="1598"/>
        <end position="1608"/>
    </location>
</feature>
<feature type="region of interest" description="Disordered" evidence="7">
    <location>
        <begin position="1333"/>
        <end position="2886"/>
    </location>
</feature>
<keyword evidence="6 8" id="KW-0472">Membrane</keyword>
<feature type="compositionally biased region" description="Acidic residues" evidence="7">
    <location>
        <begin position="2386"/>
        <end position="2454"/>
    </location>
</feature>
<feature type="compositionally biased region" description="Low complexity" evidence="7">
    <location>
        <begin position="1154"/>
        <end position="1173"/>
    </location>
</feature>
<evidence type="ECO:0000313" key="11">
    <source>
        <dbReference type="Proteomes" id="UP001209570"/>
    </source>
</evidence>
<feature type="compositionally biased region" description="Basic and acidic residues" evidence="7">
    <location>
        <begin position="919"/>
        <end position="930"/>
    </location>
</feature>
<feature type="region of interest" description="Disordered" evidence="7">
    <location>
        <begin position="133"/>
        <end position="267"/>
    </location>
</feature>
<feature type="region of interest" description="Disordered" evidence="7">
    <location>
        <begin position="2913"/>
        <end position="2938"/>
    </location>
</feature>
<feature type="compositionally biased region" description="Basic and acidic residues" evidence="7">
    <location>
        <begin position="1746"/>
        <end position="1762"/>
    </location>
</feature>
<feature type="compositionally biased region" description="Low complexity" evidence="7">
    <location>
        <begin position="2728"/>
        <end position="2739"/>
    </location>
</feature>
<dbReference type="PANTHER" id="PTHR10766">
    <property type="entry name" value="TRANSMEMBRANE 9 SUPERFAMILY PROTEIN"/>
    <property type="match status" value="1"/>
</dbReference>
<feature type="compositionally biased region" description="Basic and acidic residues" evidence="7">
    <location>
        <begin position="2004"/>
        <end position="2016"/>
    </location>
</feature>
<feature type="transmembrane region" description="Helical" evidence="8">
    <location>
        <begin position="3871"/>
        <end position="3894"/>
    </location>
</feature>
<feature type="compositionally biased region" description="Polar residues" evidence="7">
    <location>
        <begin position="227"/>
        <end position="236"/>
    </location>
</feature>
<feature type="compositionally biased region" description="Basic and acidic residues" evidence="7">
    <location>
        <begin position="1187"/>
        <end position="1197"/>
    </location>
</feature>
<feature type="transmembrane region" description="Helical" evidence="8">
    <location>
        <begin position="4429"/>
        <end position="4453"/>
    </location>
</feature>
<feature type="compositionally biased region" description="Basic and acidic residues" evidence="7">
    <location>
        <begin position="2121"/>
        <end position="2131"/>
    </location>
</feature>
<evidence type="ECO:0000256" key="7">
    <source>
        <dbReference type="SAM" id="MobiDB-lite"/>
    </source>
</evidence>
<feature type="region of interest" description="Disordered" evidence="7">
    <location>
        <begin position="1292"/>
        <end position="1311"/>
    </location>
</feature>
<feature type="compositionally biased region" description="Basic and acidic residues" evidence="7">
    <location>
        <begin position="2237"/>
        <end position="2263"/>
    </location>
</feature>
<dbReference type="Gene3D" id="3.40.50.1440">
    <property type="entry name" value="Tubulin/FtsZ, GTPase domain"/>
    <property type="match status" value="1"/>
</dbReference>
<feature type="compositionally biased region" description="Low complexity" evidence="7">
    <location>
        <begin position="973"/>
        <end position="995"/>
    </location>
</feature>
<feature type="compositionally biased region" description="Basic and acidic residues" evidence="7">
    <location>
        <begin position="2138"/>
        <end position="2149"/>
    </location>
</feature>
<dbReference type="SUPFAM" id="SSF48371">
    <property type="entry name" value="ARM repeat"/>
    <property type="match status" value="1"/>
</dbReference>
<feature type="compositionally biased region" description="Basic and acidic residues" evidence="7">
    <location>
        <begin position="2329"/>
        <end position="2344"/>
    </location>
</feature>
<proteinExistence type="inferred from homology"/>
<feature type="compositionally biased region" description="Low complexity" evidence="7">
    <location>
        <begin position="829"/>
        <end position="847"/>
    </location>
</feature>
<dbReference type="SMART" id="SM00333">
    <property type="entry name" value="TUDOR"/>
    <property type="match status" value="1"/>
</dbReference>
<protein>
    <recommendedName>
        <fullName evidence="9">Tudor domain-containing protein</fullName>
    </recommendedName>
</protein>
<accession>A0AAD5LZ71</accession>
<feature type="region of interest" description="Disordered" evidence="7">
    <location>
        <begin position="750"/>
        <end position="794"/>
    </location>
</feature>
<feature type="region of interest" description="Disordered" evidence="7">
    <location>
        <begin position="826"/>
        <end position="930"/>
    </location>
</feature>
<dbReference type="CDD" id="cd04508">
    <property type="entry name" value="Tudor_SF"/>
    <property type="match status" value="2"/>
</dbReference>
<evidence type="ECO:0000256" key="3">
    <source>
        <dbReference type="ARBA" id="ARBA00022692"/>
    </source>
</evidence>
<feature type="compositionally biased region" description="Low complexity" evidence="7">
    <location>
        <begin position="2109"/>
        <end position="2120"/>
    </location>
</feature>
<dbReference type="InterPro" id="IPR036525">
    <property type="entry name" value="Tubulin/FtsZ_GTPase_sf"/>
</dbReference>
<feature type="region of interest" description="Disordered" evidence="7">
    <location>
        <begin position="577"/>
        <end position="613"/>
    </location>
</feature>
<evidence type="ECO:0000256" key="4">
    <source>
        <dbReference type="ARBA" id="ARBA00022729"/>
    </source>
</evidence>
<feature type="compositionally biased region" description="Low complexity" evidence="7">
    <location>
        <begin position="1663"/>
        <end position="1675"/>
    </location>
</feature>
<feature type="compositionally biased region" description="Polar residues" evidence="7">
    <location>
        <begin position="2458"/>
        <end position="2472"/>
    </location>
</feature>
<keyword evidence="5 8" id="KW-1133">Transmembrane helix</keyword>
<feature type="compositionally biased region" description="Polar residues" evidence="7">
    <location>
        <begin position="2480"/>
        <end position="2490"/>
    </location>
</feature>
<feature type="compositionally biased region" description="Low complexity" evidence="7">
    <location>
        <begin position="1775"/>
        <end position="1792"/>
    </location>
</feature>
<feature type="compositionally biased region" description="Acidic residues" evidence="7">
    <location>
        <begin position="2269"/>
        <end position="2301"/>
    </location>
</feature>
<evidence type="ECO:0000256" key="2">
    <source>
        <dbReference type="ARBA" id="ARBA00005227"/>
    </source>
</evidence>
<feature type="compositionally biased region" description="Acidic residues" evidence="7">
    <location>
        <begin position="2835"/>
        <end position="2844"/>
    </location>
</feature>
<feature type="transmembrane region" description="Helical" evidence="8">
    <location>
        <begin position="4138"/>
        <end position="4160"/>
    </location>
</feature>
<feature type="compositionally biased region" description="Polar residues" evidence="7">
    <location>
        <begin position="1853"/>
        <end position="1869"/>
    </location>
</feature>
<feature type="compositionally biased region" description="Acidic residues" evidence="7">
    <location>
        <begin position="215"/>
        <end position="224"/>
    </location>
</feature>
<sequence length="4504" mass="482664">MARRGFRVGDRVDGLYDGNSDDVWYPGVIEAVHGDDPSTMSFDVLYDDGEREQGVILDYLRAHQHGTICVGTRVFGRYAGGDEWYPGKIIEVQDDGTFTIEYDDGEVEASVALDLICESLATDAEPEGLIEEAAEKPSSSTPIDTDSQAASSASAASAETEQSPEAFAATGHARTPSPPPIQDTSPPDMEAPAQEDGDKPYSHTIQDTNGRADADADTDVDTEAVESTQSIHSQHQVHSGADVDVDADDSSHAVHTSVAPAPPASTTRESVLPAARAIDEYASVLDAVEQLTTGDLSDPLATKGVLSTLVKQLRASPQATAELLHARDGERLLVAVLQTHHAHAVLQCYGFVLLRRLCFLCGKSAHLLLRMGVLDVVLRAMQRFADDAILQAAACGALAVFTRLPTGLTALLERRVAHLVLATLLLHKAYSVHTRQVHYYASEVLLELCELGDRTTLDALCGDHLTTAPAALRSDGSPIALLLGLLRQALSFDDKKASCAVATLLLCLAACHGNAALLLVTLNGLPELSTVMAAYATEPGVQKYAAAASQEIARCAATTQELSPTRRVQTTAQELLLTSSAAPMRTSPAKGSKPRATNPPTKKKKTKTKKTSSTFVMTTSNGSVTVSELNGFASPTSAAQRLDSLMAQQRRDPLSFSRYASPQGKAPPHLPSKLAIAPSPTAYHYAAAPTPPPPFANELLLQDTEKRQRFVKDERQQLLFDTYGVDAHQASHGAGGGAGGVKRRQLKTHVVSAGSVKRPASRVESARDTGYEASASRRPHPTQEGGDDSEELSPSTLRRRELQAGAQRPKAAPAVRATYQLDLTRNQISVPPQSPVVLSPTTSTARTAPKKPKKKPTSTVQSARKSAPHGSSRATRLLGGASSRRQPPPDETASHESLSALATQLFRDDDGSKPVTAMEPRKANTSQHERERLSFAEKLHKMIDRAKSTLAHSSTTDLEAVPSPKKPAPAPVPVTAAPAKPKSVTAVAPARTTPARPHEPVTKSSAVVRPAATVVAAKKPASTTPRLTARTTTPKAMAPTPTPKAAVSSTTASSAVVAKPKTPTSSVRSKGSTSSVQSPRASKAQATAAVAATAATLAASPSVPAADPSPAPIKSADSSSVLTDEVQAVEVAHDSAATDASATQDGSVIDGLQASEPEASVSAPAPAEPEPLSCVDPPPLQPSEQETATREDTKEEANSVNASGAESAAPPTLDTDAPQSEDPTLPSTKASVETPAAPDEDVTRQDVVPTEEAANADVALAAATIAAAAVAVKTAADDLYADEFDDMDADQDLLDLDPVAPTTDDRALHDGTHDSVSFEALMHLTAQVTSLGQADNDAPAFTVARPEDTQPAVSDGNQDDSSQPQNEPQVQAQESEDLVDTEAPVEQPSTPLDMDALDAENDGDAGGEGALPEPVATEGSAEKAGAETELEAEAEVEPESQAEPAAEAVVSASDRPESRQSEASYGDYDDFEPAADEPPSEGQPVAEDTTGLTVEAEAVEASSGDEASQQHDAQENVMAAPESQHEPVNEHEGDQAVLASGVDGEVDQETPSVATVPSSETETLANEDVVAVDEQRPESRMTEASYGDDDFDDSPDMAAKEDEVHGDEAIPPTDEASESREHEPSVATASASADLELPRQEEESVAVAPAVAPTDREEEPPLSAAISESDAASDALVETETPELSEVAVTSAPTQDDNSEVNPEPVPAAGVEAQEQLSTETEMRGEDEPAIEFYSEAVDEAGPPDSTHDREVHLEEQAERETVSQSDLDSAATEAVDVPSASAPSISAASDAPHQEPIEDDGETIPEAQHLPEETEEIKAAVDVEAETVTATEMPVEPGPLDRPVAEPLTEQAVENSATSRPNSRQSEASYGEEDFDDAPEDDGEAKGSSADHDNANADGETVAPAKQDEDVTLSDETNAGETDERLSPDESPTGDEDATSAEPVQQAAETEDETNVVTQPLASDRETADGGDETPLTELQDQGSGITSEIVSPPGTSSAEQLTLEKETTITKGSDDDCDVLSPSQTEPTSEEPAPVGEATSLAADVDGVAPEMAYAGDDSFEAEDAHENGKPVDEDDGYDGMAASPSTDKHEEEIERSSSQGVDNESPAPADADFAGTDADTKQEDDIKTDSQVALDEEKEKEPEAKGESIQTELVAAFAPLEDSAGGAQPTDAIGQPQETPMDLKEPEQKANAADDSTAEATSLPNENDVGETAATTQDSGPLEDTHLQPQVDDVISKPEGDEAYPDPHGEEAVQESHVDEATPETQAEEAIPEPQADEVVTESQAEEAIPELQADEAVPESHADEAVPETQAEEAIPEPQADEVVPEAHADDAVPESHTDEVTPETQAEEAIPEPQADEVASETHADEAVPESQAEGAIPELQADEVVTESQADEAVPESQADEAVPETQAEEAIPELQADEAVPESQADEAVPESQAEEATPEPQADEAVPESQADNEATSGLATMVSSGEEKADQANSDVDSSPQTEEHESAEAANTIGTGRESDVTVETALSSTTKMPVDEEQEVVSVGQTSEPPHESPIEATTAMNDEAPAQQTEDQEPLLTAETIEMEAEVATSLSSQHIDGSVHAEEENVPVETAASEGDKEASVDETETTSAAERSAHSPEVAAEDDIYADDMANDFESAEVQAPVDAPSDEAVAVAAPDDSSGSPLNEPGDVDQERSGIRIDSDELLEDRHSALASLELETDVAPETVDDDRPKENSAPVESVESASEACEREAPADAMLSALSPDSEPGAADELPVVNASSPQEDLEPKEVEMERVSTEEDVALTLEKPPTPVTTEETLDTATEAKAEDEVAPPQSTSTPPQDETDAYDDDFVTAVADPVDSTASGPVETSDEPAAAPESPPQDEYEDFDEPEDAAPLVATVAPAVIAKTEDVVDDEEIYNDFEPDEDAVREPVKPAPSAETQDDDPYAFDAEAEFEDVPSEASHAAVVTAAAPAPATPVPEDDDYANEYDDFDDETLRLQFGSASNAIGTQWHAIERANGGNPSLVDRAGRPRVLAFEAKGRIKRVVSTTSAIHRAQAPAPAAAPLDEHDTASWGGRVQVFDQSEPSAEAPETELWSWSSFSERNLMEIDEFRPHMALHNVFEGRGGRDGSLSGASQDAVEDRLRAVLEQCDNLRFVEALVDLDSVWAGLADDVLTYMNEECASAVVATFGNDWRYPLREQLDDNLFSVDPSGRDETKLQARRRLNLATAVTSLVEHSSMFVPLALAADTRQFKIHGLQPNSYSELPLVSTFAATALEIAMSTYHRGDAALESLVEGVLPSTKLFALTAEAPLTTSPLSLTAASVSSTELDAWQRHSLLPGAYPPASRSSIAKIRHLYLRGAMGRWPTLERALERIEDEHLVVQWNPEPLRLPDSTRHVDAAAQLAQSSAVGQYLGQLAADVARCDRRVLFQYVDAGMNVDAITELHAQLHDLRDAVSVAASSSARAHGLGSAGDYSMTSSRRSLAERQYEFLQKVVDPETVYGDHKGPEGSLIQWSYYTAAYASFVGEIQHIQVSGSDDDPLLVCSTVYTVVLQRATFKYMFPHAMHNESLVQRFIGLKLPCSVVSLFHFTPDGKIASEQGDVELAEAFLKAGCSAEDIAEILSGFVVTETGSIPDRLQTEDHTFVEDFGLDAPSVLGLDGEERHAIAYLVDEDKEGHDHREEDQAERLPDEDGQYYERLRNEIELLQCRKDFRVHRSLQQRGCPDGSIVKVTIEYFALFQKGYRAFGELPPRLASSDAPPIDPEQRIKAQRAERNEALVRRFVGAAIVIPAYTTLVFDSDGLITSEDVNLGIVEGLVQSEFSVRDIAELMQYSIVTPNSTVHEERLIADHARISSDLGESSFSNDPRQPRMRSLGFAALVSAAFAAVATLPTAVAGFSLPGVQMTTYKKGEKIPLFVNSLTSSDTLLPIDYYKLGFCQPPKIEYKSENLGEYLTANRIQNSPYELKFLENQVCKVLCERTYQEEEVKSLESKIKDSYRVNWILDNLPVTSESVEGSLMVGFPLGSFNPEVEVVPQLHNHVKLVIGYNNEVATESRDEGHIVDFVVVPYSFEYSSKGYLKDENRMESCEHSPELRHPMYLSRKNGEVHVFWTYSVEWREDNSKEWRTRWDIYFEAGSGSDEVHWFSIINALLIVLFLSGMVGMILMRSLHRDISRYNRVPTEEERAEEREESGWKLVHADVFRPPSKNPMLFCVMVGTGNQLLGMALTTLFFAAVGVLRPSNRGKLVIALLVCFVLLGILAGYTSAQTYKMFKGKRWQLCTILTATLFPGLLFALFFFLNLFVWGAGSDAAVPFGSILLVFFLWTGISVPLVFVGAFFGYRKPPITFPVATSNIPRPIPPQPWYMTNMTAAAVGGVLPFGAIFVELFFVLSSLWTDKYYYVFGFLLLSFVILIYTCAEITIVLTYFQLCAEDYNWWWRSFIVSGACGFYVFLYSAYYYWTRLDVTNFIGAMLYFGYMAVISGALALLTGAIGVAASLWFTRKIYSSIKVD</sequence>
<feature type="compositionally biased region" description="Polar residues" evidence="7">
    <location>
        <begin position="1978"/>
        <end position="2002"/>
    </location>
</feature>
<feature type="compositionally biased region" description="Low complexity" evidence="7">
    <location>
        <begin position="1004"/>
        <end position="1108"/>
    </location>
</feature>
<feature type="compositionally biased region" description="Polar residues" evidence="7">
    <location>
        <begin position="1351"/>
        <end position="1373"/>
    </location>
</feature>
<dbReference type="Gene3D" id="1.25.10.10">
    <property type="entry name" value="Leucine-rich Repeat Variant"/>
    <property type="match status" value="1"/>
</dbReference>
<comment type="caution">
    <text evidence="10">The sequence shown here is derived from an EMBL/GenBank/DDBJ whole genome shotgun (WGS) entry which is preliminary data.</text>
</comment>
<feature type="compositionally biased region" description="Low complexity" evidence="7">
    <location>
        <begin position="144"/>
        <end position="163"/>
    </location>
</feature>
<dbReference type="InterPro" id="IPR011989">
    <property type="entry name" value="ARM-like"/>
</dbReference>
<feature type="compositionally biased region" description="Basic and acidic residues" evidence="7">
    <location>
        <begin position="2089"/>
        <end position="2098"/>
    </location>
</feature>
<feature type="compositionally biased region" description="Basic and acidic residues" evidence="7">
    <location>
        <begin position="1523"/>
        <end position="1534"/>
    </location>
</feature>
<feature type="compositionally biased region" description="Acidic residues" evidence="7">
    <location>
        <begin position="1586"/>
        <end position="1595"/>
    </location>
</feature>
<dbReference type="InterPro" id="IPR016024">
    <property type="entry name" value="ARM-type_fold"/>
</dbReference>
<feature type="compositionally biased region" description="Acidic residues" evidence="7">
    <location>
        <begin position="2710"/>
        <end position="2720"/>
    </location>
</feature>
<feature type="compositionally biased region" description="Low complexity" evidence="7">
    <location>
        <begin position="1823"/>
        <end position="1833"/>
    </location>
</feature>
<feature type="compositionally biased region" description="Basic and acidic residues" evidence="7">
    <location>
        <begin position="2065"/>
        <end position="2074"/>
    </location>
</feature>
<evidence type="ECO:0000256" key="5">
    <source>
        <dbReference type="ARBA" id="ARBA00022989"/>
    </source>
</evidence>
<feature type="compositionally biased region" description="Basic and acidic residues" evidence="7">
    <location>
        <begin position="2684"/>
        <end position="2703"/>
    </location>
</feature>
<reference evidence="10" key="1">
    <citation type="submission" date="2021-12" db="EMBL/GenBank/DDBJ databases">
        <title>Prjna785345.</title>
        <authorList>
            <person name="Rujirawat T."/>
            <person name="Krajaejun T."/>
        </authorList>
    </citation>
    <scope>NUCLEOTIDE SEQUENCE</scope>
    <source>
        <strain evidence="10">Pi057C3</strain>
    </source>
</reference>
<feature type="transmembrane region" description="Helical" evidence="8">
    <location>
        <begin position="4308"/>
        <end position="4332"/>
    </location>
</feature>
<dbReference type="PANTHER" id="PTHR10766:SF178">
    <property type="entry name" value="TRANSMEMBRANE 9 SUPERFAMILY MEMBER"/>
    <property type="match status" value="1"/>
</dbReference>
<evidence type="ECO:0000313" key="10">
    <source>
        <dbReference type="EMBL" id="KAJ0396717.1"/>
    </source>
</evidence>
<organism evidence="10 11">
    <name type="scientific">Pythium insidiosum</name>
    <name type="common">Pythiosis disease agent</name>
    <dbReference type="NCBI Taxonomy" id="114742"/>
    <lineage>
        <taxon>Eukaryota</taxon>
        <taxon>Sar</taxon>
        <taxon>Stramenopiles</taxon>
        <taxon>Oomycota</taxon>
        <taxon>Peronosporomycetes</taxon>
        <taxon>Pythiales</taxon>
        <taxon>Pythiaceae</taxon>
        <taxon>Pythium</taxon>
    </lineage>
</organism>
<dbReference type="GO" id="GO:0016020">
    <property type="term" value="C:membrane"/>
    <property type="evidence" value="ECO:0007669"/>
    <property type="project" value="UniProtKB-SubCell"/>
</dbReference>
<dbReference type="GO" id="GO:0072657">
    <property type="term" value="P:protein localization to membrane"/>
    <property type="evidence" value="ECO:0007669"/>
    <property type="project" value="TreeGrafter"/>
</dbReference>
<feature type="compositionally biased region" description="Basic residues" evidence="7">
    <location>
        <begin position="601"/>
        <end position="610"/>
    </location>
</feature>
<feature type="compositionally biased region" description="Acidic residues" evidence="7">
    <location>
        <begin position="1467"/>
        <end position="1479"/>
    </location>
</feature>
<feature type="compositionally biased region" description="Low complexity" evidence="7">
    <location>
        <begin position="1134"/>
        <end position="1143"/>
    </location>
</feature>
<feature type="compositionally biased region" description="Low complexity" evidence="7">
    <location>
        <begin position="1441"/>
        <end position="1453"/>
    </location>
</feature>
<feature type="compositionally biased region" description="Low complexity" evidence="7">
    <location>
        <begin position="2796"/>
        <end position="2814"/>
    </location>
</feature>
<feature type="transmembrane region" description="Helical" evidence="8">
    <location>
        <begin position="4205"/>
        <end position="4228"/>
    </location>
</feature>
<feature type="domain" description="Tudor" evidence="9">
    <location>
        <begin position="66"/>
        <end position="124"/>
    </location>
</feature>
<dbReference type="InterPro" id="IPR002999">
    <property type="entry name" value="Tudor"/>
</dbReference>
<feature type="region of interest" description="Disordered" evidence="7">
    <location>
        <begin position="951"/>
        <end position="1250"/>
    </location>
</feature>
<keyword evidence="4" id="KW-0732">Signal</keyword>
<feature type="compositionally biased region" description="Acidic residues" evidence="7">
    <location>
        <begin position="1395"/>
        <end position="1405"/>
    </location>
</feature>
<feature type="compositionally biased region" description="Acidic residues" evidence="7">
    <location>
        <begin position="1428"/>
        <end position="1440"/>
    </location>
</feature>
<feature type="compositionally biased region" description="Basic and acidic residues" evidence="7">
    <location>
        <begin position="2778"/>
        <end position="2790"/>
    </location>
</feature>
<feature type="transmembrane region" description="Helical" evidence="8">
    <location>
        <begin position="4394"/>
        <end position="4417"/>
    </location>
</feature>
<feature type="compositionally biased region" description="Basic and acidic residues" evidence="7">
    <location>
        <begin position="1810"/>
        <end position="1822"/>
    </location>
</feature>
<gene>
    <name evidence="10" type="ORF">P43SY_003718</name>
</gene>
<evidence type="ECO:0000256" key="6">
    <source>
        <dbReference type="ARBA" id="ARBA00023136"/>
    </source>
</evidence>
<evidence type="ECO:0000256" key="8">
    <source>
        <dbReference type="SAM" id="Phobius"/>
    </source>
</evidence>
<feature type="compositionally biased region" description="Acidic residues" evidence="7">
    <location>
        <begin position="2633"/>
        <end position="2649"/>
    </location>
</feature>
<feature type="compositionally biased region" description="Acidic residues" evidence="7">
    <location>
        <begin position="2874"/>
        <end position="2886"/>
    </location>
</feature>
<feature type="compositionally biased region" description="Acidic residues" evidence="7">
    <location>
        <begin position="2314"/>
        <end position="2328"/>
    </location>
</feature>
<evidence type="ECO:0000256" key="1">
    <source>
        <dbReference type="ARBA" id="ARBA00004141"/>
    </source>
</evidence>
<feature type="compositionally biased region" description="Polar residues" evidence="7">
    <location>
        <begin position="1549"/>
        <end position="1564"/>
    </location>
</feature>
<keyword evidence="11" id="KW-1185">Reference proteome</keyword>
<dbReference type="Proteomes" id="UP001209570">
    <property type="component" value="Unassembled WGS sequence"/>
</dbReference>
<dbReference type="InterPro" id="IPR004240">
    <property type="entry name" value="EMP70"/>
</dbReference>
<feature type="transmembrane region" description="Helical" evidence="8">
    <location>
        <begin position="4240"/>
        <end position="4259"/>
    </location>
</feature>
<dbReference type="Gene3D" id="2.30.30.140">
    <property type="match status" value="2"/>
</dbReference>
<feature type="compositionally biased region" description="Acidic residues" evidence="7">
    <location>
        <begin position="1871"/>
        <end position="1884"/>
    </location>
</feature>
<keyword evidence="3 8" id="KW-0812">Transmembrane</keyword>
<comment type="similarity">
    <text evidence="2">Belongs to the nonaspanin (TM9SF) (TC 9.A.2) family.</text>
</comment>
<feature type="transmembrane region" description="Helical" evidence="8">
    <location>
        <begin position="4271"/>
        <end position="4296"/>
    </location>
</feature>
<feature type="transmembrane region" description="Helical" evidence="8">
    <location>
        <begin position="4364"/>
        <end position="4388"/>
    </location>
</feature>
<dbReference type="EMBL" id="JAKCXM010000282">
    <property type="protein sequence ID" value="KAJ0396717.1"/>
    <property type="molecule type" value="Genomic_DNA"/>
</dbReference>
<evidence type="ECO:0000259" key="9">
    <source>
        <dbReference type="SMART" id="SM00333"/>
    </source>
</evidence>
<name>A0AAD5LZ71_PYTIN</name>
<feature type="compositionally biased region" description="Acidic residues" evidence="7">
    <location>
        <begin position="2350"/>
        <end position="2364"/>
    </location>
</feature>